<proteinExistence type="predicted"/>
<name>A0A450X636_9GAMM</name>
<gene>
    <name evidence="1" type="ORF">BECKLFY1418C_GA0070996_11924</name>
</gene>
<sequence length="134" mass="14995">MSACKRLPGTQSDGSIDAEAFTRFIDETRELCLKADRITVCDHALGQILAYTPADEEGTWPCAPVRDLLERPELEEIRRGFDIGTYNKRGVTRRAYGEGGEQERELATLPEARRTIAQFPPQRGYSMSTAANFP</sequence>
<protein>
    <submittedName>
        <fullName evidence="1">Uncharacterized protein</fullName>
    </submittedName>
</protein>
<dbReference type="AlphaFoldDB" id="A0A450X636"/>
<organism evidence="1">
    <name type="scientific">Candidatus Kentrum sp. LFY</name>
    <dbReference type="NCBI Taxonomy" id="2126342"/>
    <lineage>
        <taxon>Bacteria</taxon>
        <taxon>Pseudomonadati</taxon>
        <taxon>Pseudomonadota</taxon>
        <taxon>Gammaproteobacteria</taxon>
        <taxon>Candidatus Kentrum</taxon>
    </lineage>
</organism>
<reference evidence="1" key="1">
    <citation type="submission" date="2019-02" db="EMBL/GenBank/DDBJ databases">
        <authorList>
            <person name="Gruber-Vodicka R. H."/>
            <person name="Seah K. B. B."/>
        </authorList>
    </citation>
    <scope>NUCLEOTIDE SEQUENCE</scope>
    <source>
        <strain evidence="1">BECK_BY7</strain>
    </source>
</reference>
<accession>A0A450X636</accession>
<dbReference type="EMBL" id="CAADFN010000192">
    <property type="protein sequence ID" value="VFK24757.1"/>
    <property type="molecule type" value="Genomic_DNA"/>
</dbReference>
<evidence type="ECO:0000313" key="1">
    <source>
        <dbReference type="EMBL" id="VFK24757.1"/>
    </source>
</evidence>